<keyword evidence="3" id="KW-1185">Reference proteome</keyword>
<accession>A0A8J3BR57</accession>
<dbReference type="InterPro" id="IPR016071">
    <property type="entry name" value="Staphylococal_nuclease_OB-fold"/>
</dbReference>
<name>A0A8J3BR57_9ACTN</name>
<reference evidence="2" key="1">
    <citation type="journal article" date="2014" name="Int. J. Syst. Evol. Microbiol.">
        <title>Complete genome sequence of Corynebacterium casei LMG S-19264T (=DSM 44701T), isolated from a smear-ripened cheese.</title>
        <authorList>
            <consortium name="US DOE Joint Genome Institute (JGI-PGF)"/>
            <person name="Walter F."/>
            <person name="Albersmeier A."/>
            <person name="Kalinowski J."/>
            <person name="Ruckert C."/>
        </authorList>
    </citation>
    <scope>NUCLEOTIDE SEQUENCE</scope>
    <source>
        <strain evidence="2">JCM 3091</strain>
    </source>
</reference>
<evidence type="ECO:0000313" key="3">
    <source>
        <dbReference type="Proteomes" id="UP000662200"/>
    </source>
</evidence>
<dbReference type="RefSeq" id="WP_189114577.1">
    <property type="nucleotide sequence ID" value="NZ_BMQC01000008.1"/>
</dbReference>
<dbReference type="SUPFAM" id="SSF50199">
    <property type="entry name" value="Staphylococcal nuclease"/>
    <property type="match status" value="1"/>
</dbReference>
<dbReference type="PROSITE" id="PS50830">
    <property type="entry name" value="TNASE_3"/>
    <property type="match status" value="1"/>
</dbReference>
<comment type="caution">
    <text evidence="2">The sequence shown here is derived from an EMBL/GenBank/DDBJ whole genome shotgun (WGS) entry which is preliminary data.</text>
</comment>
<reference evidence="2" key="2">
    <citation type="submission" date="2020-09" db="EMBL/GenBank/DDBJ databases">
        <authorList>
            <person name="Sun Q."/>
            <person name="Ohkuma M."/>
        </authorList>
    </citation>
    <scope>NUCLEOTIDE SEQUENCE</scope>
    <source>
        <strain evidence="2">JCM 3091</strain>
    </source>
</reference>
<dbReference type="AlphaFoldDB" id="A0A8J3BR57"/>
<gene>
    <name evidence="2" type="ORF">GCM10010124_26280</name>
</gene>
<dbReference type="EMBL" id="BMQC01000008">
    <property type="protein sequence ID" value="GGK32249.1"/>
    <property type="molecule type" value="Genomic_DNA"/>
</dbReference>
<proteinExistence type="predicted"/>
<protein>
    <recommendedName>
        <fullName evidence="1">TNase-like domain-containing protein</fullName>
    </recommendedName>
</protein>
<dbReference type="Gene3D" id="2.40.50.90">
    <property type="match status" value="1"/>
</dbReference>
<evidence type="ECO:0000259" key="1">
    <source>
        <dbReference type="PROSITE" id="PS50830"/>
    </source>
</evidence>
<sequence length="112" mass="12213">MTTWIYPRSKVIRVVDADTIEVDANQGLRNKRGIEVRLAEVDAPERNTAAGKTAKAFVEALLPSGTEVTVVSHEIYSFTRVIGEVRLADGQSLGDVLIRHGHAVRYDGGPRG</sequence>
<evidence type="ECO:0000313" key="2">
    <source>
        <dbReference type="EMBL" id="GGK32249.1"/>
    </source>
</evidence>
<feature type="domain" description="TNase-like" evidence="1">
    <location>
        <begin position="5"/>
        <end position="112"/>
    </location>
</feature>
<dbReference type="InterPro" id="IPR035437">
    <property type="entry name" value="SNase_OB-fold_sf"/>
</dbReference>
<dbReference type="Pfam" id="PF00565">
    <property type="entry name" value="SNase"/>
    <property type="match status" value="1"/>
</dbReference>
<organism evidence="2 3">
    <name type="scientific">Pilimelia terevasa</name>
    <dbReference type="NCBI Taxonomy" id="53372"/>
    <lineage>
        <taxon>Bacteria</taxon>
        <taxon>Bacillati</taxon>
        <taxon>Actinomycetota</taxon>
        <taxon>Actinomycetes</taxon>
        <taxon>Micromonosporales</taxon>
        <taxon>Micromonosporaceae</taxon>
        <taxon>Pilimelia</taxon>
    </lineage>
</organism>
<dbReference type="Proteomes" id="UP000662200">
    <property type="component" value="Unassembled WGS sequence"/>
</dbReference>